<dbReference type="AlphaFoldDB" id="A0AAV2Z929"/>
<protein>
    <submittedName>
        <fullName evidence="1">Uncharacterized protein</fullName>
    </submittedName>
</protein>
<evidence type="ECO:0000313" key="1">
    <source>
        <dbReference type="EMBL" id="DBA02811.1"/>
    </source>
</evidence>
<accession>A0AAV2Z929</accession>
<proteinExistence type="predicted"/>
<sequence>MLEDNLPQTMAKLSLNCQFYFLQDIAPAPPT</sequence>
<dbReference type="Proteomes" id="UP001146120">
    <property type="component" value="Unassembled WGS sequence"/>
</dbReference>
<organism evidence="1 2">
    <name type="scientific">Lagenidium giganteum</name>
    <dbReference type="NCBI Taxonomy" id="4803"/>
    <lineage>
        <taxon>Eukaryota</taxon>
        <taxon>Sar</taxon>
        <taxon>Stramenopiles</taxon>
        <taxon>Oomycota</taxon>
        <taxon>Peronosporomycetes</taxon>
        <taxon>Pythiales</taxon>
        <taxon>Pythiaceae</taxon>
    </lineage>
</organism>
<dbReference type="EMBL" id="DAKRPA010000026">
    <property type="protein sequence ID" value="DBA02811.1"/>
    <property type="molecule type" value="Genomic_DNA"/>
</dbReference>
<name>A0AAV2Z929_9STRA</name>
<evidence type="ECO:0000313" key="2">
    <source>
        <dbReference type="Proteomes" id="UP001146120"/>
    </source>
</evidence>
<comment type="caution">
    <text evidence="1">The sequence shown here is derived from an EMBL/GenBank/DDBJ whole genome shotgun (WGS) entry which is preliminary data.</text>
</comment>
<keyword evidence="2" id="KW-1185">Reference proteome</keyword>
<gene>
    <name evidence="1" type="ORF">N0F65_006601</name>
</gene>
<reference evidence="1" key="2">
    <citation type="journal article" date="2023" name="Microbiol Resour">
        <title>Decontamination and Annotation of the Draft Genome Sequence of the Oomycete Lagenidium giganteum ARSEF 373.</title>
        <authorList>
            <person name="Morgan W.R."/>
            <person name="Tartar A."/>
        </authorList>
    </citation>
    <scope>NUCLEOTIDE SEQUENCE</scope>
    <source>
        <strain evidence="1">ARSEF 373</strain>
    </source>
</reference>
<reference evidence="1" key="1">
    <citation type="submission" date="2022-11" db="EMBL/GenBank/DDBJ databases">
        <authorList>
            <person name="Morgan W.R."/>
            <person name="Tartar A."/>
        </authorList>
    </citation>
    <scope>NUCLEOTIDE SEQUENCE</scope>
    <source>
        <strain evidence="1">ARSEF 373</strain>
    </source>
</reference>